<dbReference type="CDD" id="cd18186">
    <property type="entry name" value="BTB_POZ_ZBTB_KLHL-like"/>
    <property type="match status" value="1"/>
</dbReference>
<protein>
    <recommendedName>
        <fullName evidence="3">BTB domain-containing protein</fullName>
    </recommendedName>
</protein>
<evidence type="ECO:0000313" key="2">
    <source>
        <dbReference type="Proteomes" id="UP000605986"/>
    </source>
</evidence>
<dbReference type="OrthoDB" id="5275938at2759"/>
<dbReference type="Proteomes" id="UP000605986">
    <property type="component" value="Unassembled WGS sequence"/>
</dbReference>
<comment type="caution">
    <text evidence="1">The sequence shown here is derived from an EMBL/GenBank/DDBJ whole genome shotgun (WGS) entry which is preliminary data.</text>
</comment>
<dbReference type="SUPFAM" id="SSF54695">
    <property type="entry name" value="POZ domain"/>
    <property type="match status" value="1"/>
</dbReference>
<name>A0A8H4JQW9_9HYPO</name>
<dbReference type="Gene3D" id="3.30.710.10">
    <property type="entry name" value="Potassium Channel Kv1.1, Chain A"/>
    <property type="match status" value="1"/>
</dbReference>
<dbReference type="EMBL" id="JAADJG010000794">
    <property type="protein sequence ID" value="KAF4436571.1"/>
    <property type="molecule type" value="Genomic_DNA"/>
</dbReference>
<organism evidence="1 2">
    <name type="scientific">Fusarium austroafricanum</name>
    <dbReference type="NCBI Taxonomy" id="2364996"/>
    <lineage>
        <taxon>Eukaryota</taxon>
        <taxon>Fungi</taxon>
        <taxon>Dikarya</taxon>
        <taxon>Ascomycota</taxon>
        <taxon>Pezizomycotina</taxon>
        <taxon>Sordariomycetes</taxon>
        <taxon>Hypocreomycetidae</taxon>
        <taxon>Hypocreales</taxon>
        <taxon>Nectriaceae</taxon>
        <taxon>Fusarium</taxon>
        <taxon>Fusarium concolor species complex</taxon>
    </lineage>
</organism>
<evidence type="ECO:0008006" key="3">
    <source>
        <dbReference type="Google" id="ProtNLM"/>
    </source>
</evidence>
<keyword evidence="2" id="KW-1185">Reference proteome</keyword>
<evidence type="ECO:0000313" key="1">
    <source>
        <dbReference type="EMBL" id="KAF4436571.1"/>
    </source>
</evidence>
<gene>
    <name evidence="1" type="ORF">F53441_13209</name>
</gene>
<reference evidence="1" key="1">
    <citation type="submission" date="2020-01" db="EMBL/GenBank/DDBJ databases">
        <title>Identification and distribution of gene clusters putatively required for synthesis of sphingolipid metabolism inhibitors in phylogenetically diverse species of the filamentous fungus Fusarium.</title>
        <authorList>
            <person name="Kim H.-S."/>
            <person name="Busman M."/>
            <person name="Brown D.W."/>
            <person name="Divon H."/>
            <person name="Uhlig S."/>
            <person name="Proctor R.H."/>
        </authorList>
    </citation>
    <scope>NUCLEOTIDE SEQUENCE</scope>
    <source>
        <strain evidence="1">NRRL 53441</strain>
    </source>
</reference>
<proteinExistence type="predicted"/>
<dbReference type="AlphaFoldDB" id="A0A8H4JQW9"/>
<sequence length="932" mass="104793">MSQDVGFQQQGSVDWTAVANGTVSFTIDVLSRLSNAGVEAFTLCAARAIFSNIRLGANGELRLHQALEKLRSFPSVGKVLWFGFGVRHIIWSMRESAEGLACIAICASLTESYTKTVSAKIMRELFLLYSPPAELTPALRQWMCLIETSEGLLASTEFGLVLHGLSKLCLGDDLLDWRSSGSPKDIALWPIGCLTFESRFETKMGRLSIVQMGREANLLQIRKLSLLVRKHYTISSGLKLFSSYIEPERMMSYGRVPWETCLVDTFGNPMKFLLRTEPRWTGRCLGLAARLFLAAMRDGEGIMSLREWTDFREKFPPASQSSYGRGFYLLALRLLPELNQDPALNDAMERALDDSYSEAAVSLSSLLLKSWMPGGILTSAQILFTGQEFDFSKQDTNSHKPVAVSHNGLCFCLNTLNEITSDPQRACVVTIIPGRIEWNGFTFDSISDVDEGVRDVQTTGYNSISMTNITQYDNLTDSSSSELKAELLVEETAAEARSLHVTYRITTPSFPGHYFSIGAAEIWCHLNRAFTAFNCERTCESLNGFPSLLVEGDGLIHLAPTYWEESFLPIIRVLPSTNLSIWVALSQRYLLTTTDSETESIMSATDSETENIIEVEHRLQENIVFDARGDTKLCVGETDPVTFTVCSRALARTSPVFDRMLFGPFMESKTEDGEDWVVKLPEDKPAALSLFLRISHGQFDHVPRIISIDDLYDLSVTTNYYDCTHMLEPWTGRWMASVEDNAKTSKESMAKGLWIAWEFGRKDCFCRIARRMLMESDGSEDPDLPMQPDIIQRISATRLMTIQALLDAIRKLVDNLLVVDEKPGWCRHAEWMGPHRCESMILGSITFCLSRAGLWPLPEAKDVMDSIIGLHRKMKGLVVHDIGKEDGNDHTHCNPREFLLTEVERVLNDIRNPVTKIDLEEMDKQLKRLMKA</sequence>
<accession>A0A8H4JQW9</accession>
<dbReference type="InterPro" id="IPR011333">
    <property type="entry name" value="SKP1/BTB/POZ_sf"/>
</dbReference>